<accession>D6W6D1</accession>
<evidence type="ECO:0000256" key="6">
    <source>
        <dbReference type="SAM" id="MobiDB-lite"/>
    </source>
</evidence>
<dbReference type="eggNOG" id="ENOG502QR2P">
    <property type="taxonomic scope" value="Eukaryota"/>
</dbReference>
<dbReference type="OrthoDB" id="427071at2759"/>
<dbReference type="STRING" id="7070.D6W6D1"/>
<feature type="transmembrane region" description="Helical" evidence="7">
    <location>
        <begin position="44"/>
        <end position="60"/>
    </location>
</feature>
<dbReference type="Gene3D" id="2.60.120.620">
    <property type="entry name" value="q2cbj1_9rhob like domain"/>
    <property type="match status" value="1"/>
</dbReference>
<dbReference type="InterPro" id="IPR005123">
    <property type="entry name" value="Oxoglu/Fe-dep_dioxygenase_dom"/>
</dbReference>
<evidence type="ECO:0000313" key="10">
    <source>
        <dbReference type="Proteomes" id="UP000007266"/>
    </source>
</evidence>
<dbReference type="GO" id="GO:0031418">
    <property type="term" value="F:L-ascorbic acid binding"/>
    <property type="evidence" value="ECO:0007669"/>
    <property type="project" value="InterPro"/>
</dbReference>
<dbReference type="InterPro" id="IPR006620">
    <property type="entry name" value="Pro_4_hyd_alph"/>
</dbReference>
<feature type="domain" description="Fe2OG dioxygenase" evidence="8">
    <location>
        <begin position="204"/>
        <end position="307"/>
    </location>
</feature>
<keyword evidence="7" id="KW-0472">Membrane</keyword>
<evidence type="ECO:0000313" key="9">
    <source>
        <dbReference type="EMBL" id="EFA11383.2"/>
    </source>
</evidence>
<dbReference type="Proteomes" id="UP000007266">
    <property type="component" value="Linkage group 3"/>
</dbReference>
<keyword evidence="4" id="KW-0560">Oxidoreductase</keyword>
<evidence type="ECO:0000256" key="7">
    <source>
        <dbReference type="SAM" id="Phobius"/>
    </source>
</evidence>
<dbReference type="PANTHER" id="PTHR14650">
    <property type="entry name" value="PROLYL HYDROXYLASE-RELATED"/>
    <property type="match status" value="1"/>
</dbReference>
<dbReference type="AlphaFoldDB" id="D6W6D1"/>
<evidence type="ECO:0000256" key="1">
    <source>
        <dbReference type="ARBA" id="ARBA00001961"/>
    </source>
</evidence>
<evidence type="ECO:0000256" key="5">
    <source>
        <dbReference type="ARBA" id="ARBA00023004"/>
    </source>
</evidence>
<dbReference type="PROSITE" id="PS51471">
    <property type="entry name" value="FE2OG_OXY"/>
    <property type="match status" value="1"/>
</dbReference>
<organism evidence="9 10">
    <name type="scientific">Tribolium castaneum</name>
    <name type="common">Red flour beetle</name>
    <dbReference type="NCBI Taxonomy" id="7070"/>
    <lineage>
        <taxon>Eukaryota</taxon>
        <taxon>Metazoa</taxon>
        <taxon>Ecdysozoa</taxon>
        <taxon>Arthropoda</taxon>
        <taxon>Hexapoda</taxon>
        <taxon>Insecta</taxon>
        <taxon>Pterygota</taxon>
        <taxon>Neoptera</taxon>
        <taxon>Endopterygota</taxon>
        <taxon>Coleoptera</taxon>
        <taxon>Polyphaga</taxon>
        <taxon>Cucujiformia</taxon>
        <taxon>Tenebrionidae</taxon>
        <taxon>Tenebrionidae incertae sedis</taxon>
        <taxon>Tribolium</taxon>
    </lineage>
</organism>
<keyword evidence="2" id="KW-0479">Metal-binding</keyword>
<dbReference type="GO" id="GO:0016705">
    <property type="term" value="F:oxidoreductase activity, acting on paired donors, with incorporation or reduction of molecular oxygen"/>
    <property type="evidence" value="ECO:0007669"/>
    <property type="project" value="InterPro"/>
</dbReference>
<dbReference type="InterPro" id="IPR044862">
    <property type="entry name" value="Pro_4_hyd_alph_FE2OG_OXY"/>
</dbReference>
<name>D6W6D1_TRICA</name>
<evidence type="ECO:0000256" key="3">
    <source>
        <dbReference type="ARBA" id="ARBA00022964"/>
    </source>
</evidence>
<comment type="cofactor">
    <cofactor evidence="1">
        <name>L-ascorbate</name>
        <dbReference type="ChEBI" id="CHEBI:38290"/>
    </cofactor>
</comment>
<dbReference type="Pfam" id="PF13640">
    <property type="entry name" value="2OG-FeII_Oxy_3"/>
    <property type="match status" value="1"/>
</dbReference>
<dbReference type="GO" id="GO:0005506">
    <property type="term" value="F:iron ion binding"/>
    <property type="evidence" value="ECO:0007669"/>
    <property type="project" value="InterPro"/>
</dbReference>
<dbReference type="InterPro" id="IPR039210">
    <property type="entry name" value="OGFOD3"/>
</dbReference>
<dbReference type="EMBL" id="KQ971319">
    <property type="protein sequence ID" value="EFA11383.2"/>
    <property type="molecule type" value="Genomic_DNA"/>
</dbReference>
<evidence type="ECO:0000256" key="4">
    <source>
        <dbReference type="ARBA" id="ARBA00023002"/>
    </source>
</evidence>
<keyword evidence="10" id="KW-1185">Reference proteome</keyword>
<keyword evidence="3" id="KW-0223">Dioxygenase</keyword>
<proteinExistence type="predicted"/>
<reference evidence="9 10" key="2">
    <citation type="journal article" date="2010" name="Nucleic Acids Res.">
        <title>BeetleBase in 2010: revisions to provide comprehensive genomic information for Tribolium castaneum.</title>
        <authorList>
            <person name="Kim H.S."/>
            <person name="Murphy T."/>
            <person name="Xia J."/>
            <person name="Caragea D."/>
            <person name="Park Y."/>
            <person name="Beeman R.W."/>
            <person name="Lorenzen M.D."/>
            <person name="Butcher S."/>
            <person name="Manak J.R."/>
            <person name="Brown S.J."/>
        </authorList>
    </citation>
    <scope>GENOME REANNOTATION</scope>
    <source>
        <strain evidence="9 10">Georgia GA2</strain>
    </source>
</reference>
<gene>
    <name evidence="9" type="primary">AUGUSTUS-3.0.2_11543</name>
    <name evidence="9" type="ORF">TcasGA2_TC011543</name>
</gene>
<dbReference type="InParanoid" id="D6W6D1"/>
<keyword evidence="7" id="KW-1133">Transmembrane helix</keyword>
<evidence type="ECO:0000259" key="8">
    <source>
        <dbReference type="PROSITE" id="PS51471"/>
    </source>
</evidence>
<keyword evidence="7" id="KW-0812">Transmembrane</keyword>
<dbReference type="HOGENOM" id="CLU_042482_0_0_1"/>
<dbReference type="GO" id="GO:0051213">
    <property type="term" value="F:dioxygenase activity"/>
    <property type="evidence" value="ECO:0007669"/>
    <property type="project" value="UniProtKB-KW"/>
</dbReference>
<keyword evidence="5" id="KW-0408">Iron</keyword>
<evidence type="ECO:0000256" key="2">
    <source>
        <dbReference type="ARBA" id="ARBA00022723"/>
    </source>
</evidence>
<dbReference type="OMA" id="YESFHYT"/>
<protein>
    <submittedName>
        <fullName evidence="9">2-oxoglutarate and iron-dependent oxygenase domain-containing protein 3-like Protein</fullName>
    </submittedName>
</protein>
<dbReference type="SMART" id="SM00702">
    <property type="entry name" value="P4Hc"/>
    <property type="match status" value="1"/>
</dbReference>
<sequence length="318" mass="35747">MTNVMTGITKAQKRKNGEKKNNDVKETPTPYRYGPMPKFPNQRIWSRGIVILGVLLYVWYTSKDGKEVSLAKQKDILPMRGQTVDCDTKYLDEIKQFPTCVPIKCGRFVSDKLVTINEAETLLNVAKKGISLGGSSGGASILDIHSGALSFGEKFVNIYTLKGSEKFITASDLAIYKIVKNKIKHAIAENFGIDSESLYLTHPTFFSKLSNLESKTPHDEYWHIHVDKETYESFHYTSLLYLTDFSNDFKGGRFVFVDDAEKPMKNVTVEPRKGRVLMFTSGAENPHFVERVTSGVRYAITVSFTCDKTKSISDPAAH</sequence>
<reference evidence="9 10" key="1">
    <citation type="journal article" date="2008" name="Nature">
        <title>The genome of the model beetle and pest Tribolium castaneum.</title>
        <authorList>
            <consortium name="Tribolium Genome Sequencing Consortium"/>
            <person name="Richards S."/>
            <person name="Gibbs R.A."/>
            <person name="Weinstock G.M."/>
            <person name="Brown S.J."/>
            <person name="Denell R."/>
            <person name="Beeman R.W."/>
            <person name="Gibbs R."/>
            <person name="Beeman R.W."/>
            <person name="Brown S.J."/>
            <person name="Bucher G."/>
            <person name="Friedrich M."/>
            <person name="Grimmelikhuijzen C.J."/>
            <person name="Klingler M."/>
            <person name="Lorenzen M."/>
            <person name="Richards S."/>
            <person name="Roth S."/>
            <person name="Schroder R."/>
            <person name="Tautz D."/>
            <person name="Zdobnov E.M."/>
            <person name="Muzny D."/>
            <person name="Gibbs R.A."/>
            <person name="Weinstock G.M."/>
            <person name="Attaway T."/>
            <person name="Bell S."/>
            <person name="Buhay C.J."/>
            <person name="Chandrabose M.N."/>
            <person name="Chavez D."/>
            <person name="Clerk-Blankenburg K.P."/>
            <person name="Cree A."/>
            <person name="Dao M."/>
            <person name="Davis C."/>
            <person name="Chacko J."/>
            <person name="Dinh H."/>
            <person name="Dugan-Rocha S."/>
            <person name="Fowler G."/>
            <person name="Garner T.T."/>
            <person name="Garnes J."/>
            <person name="Gnirke A."/>
            <person name="Hawes A."/>
            <person name="Hernandez J."/>
            <person name="Hines S."/>
            <person name="Holder M."/>
            <person name="Hume J."/>
            <person name="Jhangiani S.N."/>
            <person name="Joshi V."/>
            <person name="Khan Z.M."/>
            <person name="Jackson L."/>
            <person name="Kovar C."/>
            <person name="Kowis A."/>
            <person name="Lee S."/>
            <person name="Lewis L.R."/>
            <person name="Margolis J."/>
            <person name="Morgan M."/>
            <person name="Nazareth L.V."/>
            <person name="Nguyen N."/>
            <person name="Okwuonu G."/>
            <person name="Parker D."/>
            <person name="Richards S."/>
            <person name="Ruiz S.J."/>
            <person name="Santibanez J."/>
            <person name="Savard J."/>
            <person name="Scherer S.E."/>
            <person name="Schneider B."/>
            <person name="Sodergren E."/>
            <person name="Tautz D."/>
            <person name="Vattahil S."/>
            <person name="Villasana D."/>
            <person name="White C.S."/>
            <person name="Wright R."/>
            <person name="Park Y."/>
            <person name="Beeman R.W."/>
            <person name="Lord J."/>
            <person name="Oppert B."/>
            <person name="Lorenzen M."/>
            <person name="Brown S."/>
            <person name="Wang L."/>
            <person name="Savard J."/>
            <person name="Tautz D."/>
            <person name="Richards S."/>
            <person name="Weinstock G."/>
            <person name="Gibbs R.A."/>
            <person name="Liu Y."/>
            <person name="Worley K."/>
            <person name="Weinstock G."/>
            <person name="Elsik C.G."/>
            <person name="Reese J.T."/>
            <person name="Elhaik E."/>
            <person name="Landan G."/>
            <person name="Graur D."/>
            <person name="Arensburger P."/>
            <person name="Atkinson P."/>
            <person name="Beeman R.W."/>
            <person name="Beidler J."/>
            <person name="Brown S.J."/>
            <person name="Demuth J.P."/>
            <person name="Drury D.W."/>
            <person name="Du Y.Z."/>
            <person name="Fujiwara H."/>
            <person name="Lorenzen M."/>
            <person name="Maselli V."/>
            <person name="Osanai M."/>
            <person name="Park Y."/>
            <person name="Robertson H.M."/>
            <person name="Tu Z."/>
            <person name="Wang J.J."/>
            <person name="Wang S."/>
            <person name="Richards S."/>
            <person name="Song H."/>
            <person name="Zhang L."/>
            <person name="Sodergren E."/>
            <person name="Werner D."/>
            <person name="Stanke M."/>
            <person name="Morgenstern B."/>
            <person name="Solovyev V."/>
            <person name="Kosarev P."/>
            <person name="Brown G."/>
            <person name="Chen H.C."/>
            <person name="Ermolaeva O."/>
            <person name="Hlavina W."/>
            <person name="Kapustin Y."/>
            <person name="Kiryutin B."/>
            <person name="Kitts P."/>
            <person name="Maglott D."/>
            <person name="Pruitt K."/>
            <person name="Sapojnikov V."/>
            <person name="Souvorov A."/>
            <person name="Mackey A.J."/>
            <person name="Waterhouse R.M."/>
            <person name="Wyder S."/>
            <person name="Zdobnov E.M."/>
            <person name="Zdobnov E.M."/>
            <person name="Wyder S."/>
            <person name="Kriventseva E.V."/>
            <person name="Kadowaki T."/>
            <person name="Bork P."/>
            <person name="Aranda M."/>
            <person name="Bao R."/>
            <person name="Beermann A."/>
            <person name="Berns N."/>
            <person name="Bolognesi R."/>
            <person name="Bonneton F."/>
            <person name="Bopp D."/>
            <person name="Brown S.J."/>
            <person name="Bucher G."/>
            <person name="Butts T."/>
            <person name="Chaumot A."/>
            <person name="Denell R.E."/>
            <person name="Ferrier D.E."/>
            <person name="Friedrich M."/>
            <person name="Gordon C.M."/>
            <person name="Jindra M."/>
            <person name="Klingler M."/>
            <person name="Lan Q."/>
            <person name="Lattorff H.M."/>
            <person name="Laudet V."/>
            <person name="von Levetsow C."/>
            <person name="Liu Z."/>
            <person name="Lutz R."/>
            <person name="Lynch J.A."/>
            <person name="da Fonseca R.N."/>
            <person name="Posnien N."/>
            <person name="Reuter R."/>
            <person name="Roth S."/>
            <person name="Savard J."/>
            <person name="Schinko J.B."/>
            <person name="Schmitt C."/>
            <person name="Schoppmeier M."/>
            <person name="Schroder R."/>
            <person name="Shippy T.D."/>
            <person name="Simonnet F."/>
            <person name="Marques-Souza H."/>
            <person name="Tautz D."/>
            <person name="Tomoyasu Y."/>
            <person name="Trauner J."/>
            <person name="Van der Zee M."/>
            <person name="Vervoort M."/>
            <person name="Wittkopp N."/>
            <person name="Wimmer E.A."/>
            <person name="Yang X."/>
            <person name="Jones A.K."/>
            <person name="Sattelle D.B."/>
            <person name="Ebert P.R."/>
            <person name="Nelson D."/>
            <person name="Scott J.G."/>
            <person name="Beeman R.W."/>
            <person name="Muthukrishnan S."/>
            <person name="Kramer K.J."/>
            <person name="Arakane Y."/>
            <person name="Beeman R.W."/>
            <person name="Zhu Q."/>
            <person name="Hogenkamp D."/>
            <person name="Dixit R."/>
            <person name="Oppert B."/>
            <person name="Jiang H."/>
            <person name="Zou Z."/>
            <person name="Marshall J."/>
            <person name="Elpidina E."/>
            <person name="Vinokurov K."/>
            <person name="Oppert C."/>
            <person name="Zou Z."/>
            <person name="Evans J."/>
            <person name="Lu Z."/>
            <person name="Zhao P."/>
            <person name="Sumathipala N."/>
            <person name="Altincicek B."/>
            <person name="Vilcinskas A."/>
            <person name="Williams M."/>
            <person name="Hultmark D."/>
            <person name="Hetru C."/>
            <person name="Jiang H."/>
            <person name="Grimmelikhuijzen C.J."/>
            <person name="Hauser F."/>
            <person name="Cazzamali G."/>
            <person name="Williamson M."/>
            <person name="Park Y."/>
            <person name="Li B."/>
            <person name="Tanaka Y."/>
            <person name="Predel R."/>
            <person name="Neupert S."/>
            <person name="Schachtner J."/>
            <person name="Verleyen P."/>
            <person name="Raible F."/>
            <person name="Bork P."/>
            <person name="Friedrich M."/>
            <person name="Walden K.K."/>
            <person name="Robertson H.M."/>
            <person name="Angeli S."/>
            <person name="Foret S."/>
            <person name="Bucher G."/>
            <person name="Schuetz S."/>
            <person name="Maleszka R."/>
            <person name="Wimmer E.A."/>
            <person name="Beeman R.W."/>
            <person name="Lorenzen M."/>
            <person name="Tomoyasu Y."/>
            <person name="Miller S.C."/>
            <person name="Grossmann D."/>
            <person name="Bucher G."/>
        </authorList>
    </citation>
    <scope>NUCLEOTIDE SEQUENCE [LARGE SCALE GENOMIC DNA]</scope>
    <source>
        <strain evidence="9 10">Georgia GA2</strain>
    </source>
</reference>
<feature type="region of interest" description="Disordered" evidence="6">
    <location>
        <begin position="1"/>
        <end position="33"/>
    </location>
</feature>
<dbReference type="KEGG" id="tca:658905"/>
<dbReference type="PANTHER" id="PTHR14650:SF1">
    <property type="entry name" value="2-OXOGLUTARATE AND IRON-DEPENDENT OXYGENASE DOMAIN-CONTAINING PROTEIN 3"/>
    <property type="match status" value="1"/>
</dbReference>